<evidence type="ECO:0008006" key="4">
    <source>
        <dbReference type="Google" id="ProtNLM"/>
    </source>
</evidence>
<dbReference type="SUPFAM" id="SSF56219">
    <property type="entry name" value="DNase I-like"/>
    <property type="match status" value="1"/>
</dbReference>
<feature type="compositionally biased region" description="Basic and acidic residues" evidence="1">
    <location>
        <begin position="28"/>
        <end position="43"/>
    </location>
</feature>
<dbReference type="EMBL" id="QZWG01000009">
    <property type="protein sequence ID" value="RZB91279.1"/>
    <property type="molecule type" value="Genomic_DNA"/>
</dbReference>
<dbReference type="InterPro" id="IPR036691">
    <property type="entry name" value="Endo/exonu/phosph_ase_sf"/>
</dbReference>
<evidence type="ECO:0000313" key="2">
    <source>
        <dbReference type="EMBL" id="RZB91279.1"/>
    </source>
</evidence>
<name>A0A445IYT3_GLYSO</name>
<evidence type="ECO:0000256" key="1">
    <source>
        <dbReference type="SAM" id="MobiDB-lite"/>
    </source>
</evidence>
<sequence>MGVDKGHNLEDTVNAREKEVNASNLSTGKDDVSPNEISGKKDLQLSNDGMEDCFGSWMMHGGYSFHSEYEKAETGIKEEEKSSDKEKEDMEIERIDGEQIQTEDVVDYSMPVQQEMVERNTSCLCVSYWRPMLPIRKLKNVIRNLGFDSHYIVKQGAEDSWFLMTVYGSLIPALRHSLWNLLKDCSESMVAPDERAFKEMVECCGLLDVGFEEPKLTWKRGDLQVRLDRVLINQCWRLRFPRAKVSHLFHYKSDHPLLHVFLDVGIPMNQRRRPFRFRAAWLSHDGLASLVRDNWCNNMEWNAHLVEFTKTIKVWNTNVFEAEEFRGKLMNDKEEWVVTGVQELEEMVNSFYKDLFRKEGEHEEFCLKGKFPKLDQLELELIEADITDEKKGLTKVFASRLRMVMDKKGEALESFKPNRVDSDLWKPIQVGRNGPKLSHLAFANDLILFAEASLDQVEVITACLEFFYNSSGEKLNDDKTRIFFSHNVNGRVKVDISQAIGFQRTNDLGSTWESNFITGEF</sequence>
<dbReference type="PANTHER" id="PTHR33710">
    <property type="entry name" value="BNAC02G09200D PROTEIN"/>
    <property type="match status" value="1"/>
</dbReference>
<protein>
    <recommendedName>
        <fullName evidence="4">Reverse transcriptase domain-containing protein</fullName>
    </recommendedName>
</protein>
<feature type="region of interest" description="Disordered" evidence="1">
    <location>
        <begin position="1"/>
        <end position="44"/>
    </location>
</feature>
<dbReference type="Proteomes" id="UP000289340">
    <property type="component" value="Chromosome 9"/>
</dbReference>
<gene>
    <name evidence="2" type="ORF">D0Y65_023614</name>
</gene>
<feature type="region of interest" description="Disordered" evidence="1">
    <location>
        <begin position="71"/>
        <end position="90"/>
    </location>
</feature>
<reference evidence="2 3" key="1">
    <citation type="submission" date="2018-09" db="EMBL/GenBank/DDBJ databases">
        <title>A high-quality reference genome of wild soybean provides a powerful tool to mine soybean genomes.</title>
        <authorList>
            <person name="Xie M."/>
            <person name="Chung C.Y.L."/>
            <person name="Li M.-W."/>
            <person name="Wong F.-L."/>
            <person name="Chan T.-F."/>
            <person name="Lam H.-M."/>
        </authorList>
    </citation>
    <scope>NUCLEOTIDE SEQUENCE [LARGE SCALE GENOMIC DNA]</scope>
    <source>
        <strain evidence="3">cv. W05</strain>
        <tissue evidence="2">Hypocotyl of etiolated seedlings</tissue>
    </source>
</reference>
<feature type="compositionally biased region" description="Basic and acidic residues" evidence="1">
    <location>
        <begin position="1"/>
        <end position="20"/>
    </location>
</feature>
<evidence type="ECO:0000313" key="3">
    <source>
        <dbReference type="Proteomes" id="UP000289340"/>
    </source>
</evidence>
<proteinExistence type="predicted"/>
<keyword evidence="3" id="KW-1185">Reference proteome</keyword>
<dbReference type="PANTHER" id="PTHR33710:SF77">
    <property type="entry name" value="DNASE I-LIKE SUPERFAMILY PROTEIN"/>
    <property type="match status" value="1"/>
</dbReference>
<accession>A0A445IYT3</accession>
<dbReference type="AlphaFoldDB" id="A0A445IYT3"/>
<organism evidence="2 3">
    <name type="scientific">Glycine soja</name>
    <name type="common">Wild soybean</name>
    <dbReference type="NCBI Taxonomy" id="3848"/>
    <lineage>
        <taxon>Eukaryota</taxon>
        <taxon>Viridiplantae</taxon>
        <taxon>Streptophyta</taxon>
        <taxon>Embryophyta</taxon>
        <taxon>Tracheophyta</taxon>
        <taxon>Spermatophyta</taxon>
        <taxon>Magnoliopsida</taxon>
        <taxon>eudicotyledons</taxon>
        <taxon>Gunneridae</taxon>
        <taxon>Pentapetalae</taxon>
        <taxon>rosids</taxon>
        <taxon>fabids</taxon>
        <taxon>Fabales</taxon>
        <taxon>Fabaceae</taxon>
        <taxon>Papilionoideae</taxon>
        <taxon>50 kb inversion clade</taxon>
        <taxon>NPAAA clade</taxon>
        <taxon>indigoferoid/millettioid clade</taxon>
        <taxon>Phaseoleae</taxon>
        <taxon>Glycine</taxon>
        <taxon>Glycine subgen. Soja</taxon>
    </lineage>
</organism>
<comment type="caution">
    <text evidence="2">The sequence shown here is derived from an EMBL/GenBank/DDBJ whole genome shotgun (WGS) entry which is preliminary data.</text>
</comment>